<feature type="coiled-coil region" evidence="1">
    <location>
        <begin position="23"/>
        <end position="78"/>
    </location>
</feature>
<evidence type="ECO:0000313" key="4">
    <source>
        <dbReference type="EMBL" id="QGA64718.1"/>
    </source>
</evidence>
<dbReference type="RefSeq" id="WP_153446867.1">
    <property type="nucleotide sequence ID" value="NZ_CP045699.1"/>
</dbReference>
<reference evidence="4 5" key="1">
    <citation type="submission" date="2019-10" db="EMBL/GenBank/DDBJ databases">
        <title>Vibrio sp. nov., isolated from Coralline algae surface.</title>
        <authorList>
            <person name="Geng Y."/>
            <person name="Zhang X."/>
        </authorList>
    </citation>
    <scope>NUCLEOTIDE SEQUENCE [LARGE SCALE GENOMIC DNA]</scope>
    <source>
        <strain evidence="4 5">SM1977</strain>
    </source>
</reference>
<evidence type="ECO:0000313" key="5">
    <source>
        <dbReference type="Proteomes" id="UP000348942"/>
    </source>
</evidence>
<accession>A0A5Q0TC50</accession>
<protein>
    <submittedName>
        <fullName evidence="4">LysM peptidoglycan-binding domain-containing protein</fullName>
    </submittedName>
</protein>
<dbReference type="SMART" id="SM00257">
    <property type="entry name" value="LysM"/>
    <property type="match status" value="1"/>
</dbReference>
<name>A0A5Q0TC50_9VIBR</name>
<dbReference type="PROSITE" id="PS51782">
    <property type="entry name" value="LYSM"/>
    <property type="match status" value="1"/>
</dbReference>
<evidence type="ECO:0000256" key="1">
    <source>
        <dbReference type="SAM" id="Coils"/>
    </source>
</evidence>
<dbReference type="SUPFAM" id="SSF54106">
    <property type="entry name" value="LysM domain"/>
    <property type="match status" value="1"/>
</dbReference>
<dbReference type="InterPro" id="IPR018392">
    <property type="entry name" value="LysM"/>
</dbReference>
<proteinExistence type="predicted"/>
<keyword evidence="1" id="KW-0175">Coiled coil</keyword>
<dbReference type="AlphaFoldDB" id="A0A5Q0TC50"/>
<dbReference type="Proteomes" id="UP000348942">
    <property type="component" value="Chromosome 1"/>
</dbReference>
<sequence>MKTVSKFAFAAIAVGVLAGCSSNDEMMAQQKQTTEQIQTLTNELQTQKEMSAKNAEAVSQLQANNEAMQQKAEQMMKVYTVKENDTLMSISRDHDMSLEDLMALNSDIDKSKKLLIGTTVNIK</sequence>
<dbReference type="InterPro" id="IPR036779">
    <property type="entry name" value="LysM_dom_sf"/>
</dbReference>
<gene>
    <name evidence="4" type="ORF">GFB47_04470</name>
</gene>
<organism evidence="4 5">
    <name type="scientific">Vibrio algicola</name>
    <dbReference type="NCBI Taxonomy" id="2662262"/>
    <lineage>
        <taxon>Bacteria</taxon>
        <taxon>Pseudomonadati</taxon>
        <taxon>Pseudomonadota</taxon>
        <taxon>Gammaproteobacteria</taxon>
        <taxon>Vibrionales</taxon>
        <taxon>Vibrionaceae</taxon>
        <taxon>Vibrio</taxon>
    </lineage>
</organism>
<dbReference type="Gene3D" id="3.10.350.10">
    <property type="entry name" value="LysM domain"/>
    <property type="match status" value="1"/>
</dbReference>
<feature type="chain" id="PRO_5024305510" evidence="2">
    <location>
        <begin position="19"/>
        <end position="123"/>
    </location>
</feature>
<feature type="domain" description="LysM" evidence="3">
    <location>
        <begin position="77"/>
        <end position="122"/>
    </location>
</feature>
<evidence type="ECO:0000256" key="2">
    <source>
        <dbReference type="SAM" id="SignalP"/>
    </source>
</evidence>
<dbReference type="Pfam" id="PF01476">
    <property type="entry name" value="LysM"/>
    <property type="match status" value="1"/>
</dbReference>
<keyword evidence="2" id="KW-0732">Signal</keyword>
<feature type="signal peptide" evidence="2">
    <location>
        <begin position="1"/>
        <end position="18"/>
    </location>
</feature>
<evidence type="ECO:0000259" key="3">
    <source>
        <dbReference type="PROSITE" id="PS51782"/>
    </source>
</evidence>
<dbReference type="CDD" id="cd00118">
    <property type="entry name" value="LysM"/>
    <property type="match status" value="1"/>
</dbReference>
<dbReference type="PROSITE" id="PS51257">
    <property type="entry name" value="PROKAR_LIPOPROTEIN"/>
    <property type="match status" value="1"/>
</dbReference>
<dbReference type="EMBL" id="CP045699">
    <property type="protein sequence ID" value="QGA64718.1"/>
    <property type="molecule type" value="Genomic_DNA"/>
</dbReference>
<keyword evidence="5" id="KW-1185">Reference proteome</keyword>